<evidence type="ECO:0000313" key="1">
    <source>
        <dbReference type="EMBL" id="QHT33064.1"/>
    </source>
</evidence>
<sequence length="102" mass="10742">MVGSGLVGRTLRVDSLTKKGCIFGSMAGLAPTVGLNPNLMTVYRKDTNYCQYKCVPVGCKEGFAYMLAHGMIFNNKGTGGIGRMASSPGRNFLMGAGNQKGV</sequence>
<accession>A0A6C0EV58</accession>
<protein>
    <submittedName>
        <fullName evidence="1">Uncharacterized protein</fullName>
    </submittedName>
</protein>
<dbReference type="EMBL" id="MN738957">
    <property type="protein sequence ID" value="QHT33064.1"/>
    <property type="molecule type" value="Genomic_DNA"/>
</dbReference>
<dbReference type="AlphaFoldDB" id="A0A6C0EV58"/>
<proteinExistence type="predicted"/>
<name>A0A6C0EV58_9ZZZZ</name>
<organism evidence="1">
    <name type="scientific">viral metagenome</name>
    <dbReference type="NCBI Taxonomy" id="1070528"/>
    <lineage>
        <taxon>unclassified sequences</taxon>
        <taxon>metagenomes</taxon>
        <taxon>organismal metagenomes</taxon>
    </lineage>
</organism>
<reference evidence="1" key="1">
    <citation type="journal article" date="2020" name="Nature">
        <title>Giant virus diversity and host interactions through global metagenomics.</title>
        <authorList>
            <person name="Schulz F."/>
            <person name="Roux S."/>
            <person name="Paez-Espino D."/>
            <person name="Jungbluth S."/>
            <person name="Walsh D.A."/>
            <person name="Denef V.J."/>
            <person name="McMahon K.D."/>
            <person name="Konstantinidis K.T."/>
            <person name="Eloe-Fadrosh E.A."/>
            <person name="Kyrpides N.C."/>
            <person name="Woyke T."/>
        </authorList>
    </citation>
    <scope>NUCLEOTIDE SEQUENCE</scope>
    <source>
        <strain evidence="1">GVMAG-M-3300009161-34</strain>
    </source>
</reference>